<comment type="function">
    <text evidence="2">NQR complex catalyzes the reduction of ubiquinone-1 to ubiquinol by two successive reactions, coupled with the transport of Na(+) ions from the cytoplasm to the periplasm. The first step is catalyzed by NqrF, which accepts electrons from NADH and reduces ubiquinone-1 to ubisemiquinone by a one-electron transfer pathway.</text>
</comment>
<dbReference type="GO" id="GO:0016655">
    <property type="term" value="F:oxidoreductase activity, acting on NAD(P)H, quinone or similar compound as acceptor"/>
    <property type="evidence" value="ECO:0007669"/>
    <property type="project" value="InterPro"/>
</dbReference>
<evidence type="ECO:0000256" key="27">
    <source>
        <dbReference type="SAM" id="Phobius"/>
    </source>
</evidence>
<dbReference type="AlphaFoldDB" id="A0A3B1D8W0"/>
<keyword evidence="17" id="KW-0411">Iron-sulfur</keyword>
<dbReference type="EC" id="7.2.1.1" evidence="6"/>
<keyword evidence="15" id="KW-1278">Translocase</keyword>
<dbReference type="CDD" id="cd06188">
    <property type="entry name" value="NADH_quinone_reductase"/>
    <property type="match status" value="1"/>
</dbReference>
<evidence type="ECO:0000256" key="16">
    <source>
        <dbReference type="ARBA" id="ARBA00023004"/>
    </source>
</evidence>
<dbReference type="InterPro" id="IPR017927">
    <property type="entry name" value="FAD-bd_FR_type"/>
</dbReference>
<dbReference type="PANTHER" id="PTHR43644:SF1">
    <property type="entry name" value="NAD(P)H-FLAVIN REDUCTASE"/>
    <property type="match status" value="1"/>
</dbReference>
<name>A0A3B1D8W0_9ZZZZ</name>
<evidence type="ECO:0000256" key="23">
    <source>
        <dbReference type="ARBA" id="ARBA00023201"/>
    </source>
</evidence>
<dbReference type="SUPFAM" id="SSF63380">
    <property type="entry name" value="Riboflavin synthase domain-like"/>
    <property type="match status" value="1"/>
</dbReference>
<dbReference type="Pfam" id="PF00970">
    <property type="entry name" value="FAD_binding_6"/>
    <property type="match status" value="1"/>
</dbReference>
<evidence type="ECO:0000256" key="14">
    <source>
        <dbReference type="ARBA" id="ARBA00022827"/>
    </source>
</evidence>
<keyword evidence="8" id="KW-0813">Transport</keyword>
<dbReference type="GO" id="GO:0051537">
    <property type="term" value="F:2 iron, 2 sulfur cluster binding"/>
    <property type="evidence" value="ECO:0007669"/>
    <property type="project" value="UniProtKB-KW"/>
</dbReference>
<dbReference type="GO" id="GO:0005886">
    <property type="term" value="C:plasma membrane"/>
    <property type="evidence" value="ECO:0007669"/>
    <property type="project" value="UniProtKB-SubCell"/>
</dbReference>
<comment type="cofactor">
    <cofactor evidence="1">
        <name>FAD</name>
        <dbReference type="ChEBI" id="CHEBI:57692"/>
    </cofactor>
</comment>
<evidence type="ECO:0000256" key="15">
    <source>
        <dbReference type="ARBA" id="ARBA00022967"/>
    </source>
</evidence>
<keyword evidence="30" id="KW-0560">Oxidoreductase</keyword>
<gene>
    <name evidence="30" type="ORF">MNBD_UNCLBAC01-1729</name>
</gene>
<evidence type="ECO:0000256" key="10">
    <source>
        <dbReference type="ARBA" id="ARBA00022519"/>
    </source>
</evidence>
<keyword evidence="21" id="KW-0830">Ubiquinone</keyword>
<dbReference type="EMBL" id="UOGJ01000039">
    <property type="protein sequence ID" value="VAX35271.1"/>
    <property type="molecule type" value="Genomic_DNA"/>
</dbReference>
<keyword evidence="23" id="KW-0739">Sodium transport</keyword>
<sequence>MSLISFVLLSTIVFSGIIIVLITILSFIESKVATKGDCKITINDAKDPLTVPAGRTLLTTLSEQKIFLPSACGGGGTCAMCKCQVLEGGGDILPTETGLIPRGEQKENYRLACQVKIRQDMKIHIPEEIFNIQKFECTVRSNHNVATFIKELVLELPNGKKLDFQAGGYIQIDIPPYKIDFKDFDIEKEYHEDWDKFKIWDLKAHNEEGIYRAYSMACHPAEEGIVMLNVRIATPPPKEWTLPPGISSSYIFNLKPGDKVTISGPYGEFFIRDTKREMVYIGGGAGMAPMRSHIFHLFQTLKTRDRKVSFWYGARSKREMFYDDDFKNIEKEFDNFSYNVALSDAMKEDNWTGMEGFIHNALYENYLKNHEEPEEIEFYLCGPPMMISAVQGMLDNLGVPPEMISYDAF</sequence>
<dbReference type="InterPro" id="IPR012675">
    <property type="entry name" value="Beta-grasp_dom_sf"/>
</dbReference>
<keyword evidence="11" id="KW-0285">Flavoprotein</keyword>
<dbReference type="HAMAP" id="MF_00430">
    <property type="entry name" value="NqrF"/>
    <property type="match status" value="1"/>
</dbReference>
<proteinExistence type="inferred from homology"/>
<dbReference type="PROSITE" id="PS51085">
    <property type="entry name" value="2FE2S_FER_2"/>
    <property type="match status" value="1"/>
</dbReference>
<evidence type="ECO:0000256" key="17">
    <source>
        <dbReference type="ARBA" id="ARBA00023014"/>
    </source>
</evidence>
<evidence type="ECO:0000256" key="21">
    <source>
        <dbReference type="ARBA" id="ARBA00023075"/>
    </source>
</evidence>
<comment type="subcellular location">
    <subcellularLocation>
        <location evidence="3">Cell inner membrane</location>
    </subcellularLocation>
</comment>
<keyword evidence="9" id="KW-1003">Cell membrane</keyword>
<comment type="similarity">
    <text evidence="4">Belongs to the NqrF family.</text>
</comment>
<evidence type="ECO:0000256" key="13">
    <source>
        <dbReference type="ARBA" id="ARBA00022723"/>
    </source>
</evidence>
<dbReference type="PANTHER" id="PTHR43644">
    <property type="entry name" value="NA(+)-TRANSLOCATING NADH-QUINONE REDUCTASE SUBUNIT"/>
    <property type="match status" value="1"/>
</dbReference>
<dbReference type="Pfam" id="PF00111">
    <property type="entry name" value="Fer2"/>
    <property type="match status" value="1"/>
</dbReference>
<accession>A0A3B1D8W0</accession>
<keyword evidence="13" id="KW-0479">Metal-binding</keyword>
<evidence type="ECO:0000256" key="11">
    <source>
        <dbReference type="ARBA" id="ARBA00022630"/>
    </source>
</evidence>
<dbReference type="PROSITE" id="PS51384">
    <property type="entry name" value="FAD_FR"/>
    <property type="match status" value="1"/>
</dbReference>
<evidence type="ECO:0000256" key="4">
    <source>
        <dbReference type="ARBA" id="ARBA00005570"/>
    </source>
</evidence>
<evidence type="ECO:0000256" key="8">
    <source>
        <dbReference type="ARBA" id="ARBA00022448"/>
    </source>
</evidence>
<reference evidence="30" key="1">
    <citation type="submission" date="2018-06" db="EMBL/GenBank/DDBJ databases">
        <authorList>
            <person name="Zhirakovskaya E."/>
        </authorList>
    </citation>
    <scope>NUCLEOTIDE SEQUENCE</scope>
</reference>
<keyword evidence="14" id="KW-0274">FAD</keyword>
<evidence type="ECO:0000313" key="30">
    <source>
        <dbReference type="EMBL" id="VAX35271.1"/>
    </source>
</evidence>
<keyword evidence="16" id="KW-0408">Iron</keyword>
<evidence type="ECO:0000256" key="22">
    <source>
        <dbReference type="ARBA" id="ARBA00023136"/>
    </source>
</evidence>
<dbReference type="InterPro" id="IPR039261">
    <property type="entry name" value="FNR_nucleotide-bd"/>
</dbReference>
<dbReference type="InterPro" id="IPR001041">
    <property type="entry name" value="2Fe-2S_ferredoxin-type"/>
</dbReference>
<evidence type="ECO:0000259" key="28">
    <source>
        <dbReference type="PROSITE" id="PS51085"/>
    </source>
</evidence>
<evidence type="ECO:0000256" key="5">
    <source>
        <dbReference type="ARBA" id="ARBA00011309"/>
    </source>
</evidence>
<dbReference type="InterPro" id="IPR010205">
    <property type="entry name" value="NqrF"/>
</dbReference>
<evidence type="ECO:0000256" key="7">
    <source>
        <dbReference type="ARBA" id="ARBA00019729"/>
    </source>
</evidence>
<comment type="subunit">
    <text evidence="5">Composed of six subunits; NqrA, NqrB, NqrC, NqrD, NqrE and NqrF.</text>
</comment>
<evidence type="ECO:0000256" key="1">
    <source>
        <dbReference type="ARBA" id="ARBA00001974"/>
    </source>
</evidence>
<dbReference type="InterPro" id="IPR017938">
    <property type="entry name" value="Riboflavin_synthase-like_b-brl"/>
</dbReference>
<dbReference type="Gene3D" id="2.40.30.10">
    <property type="entry name" value="Translation factors"/>
    <property type="match status" value="1"/>
</dbReference>
<organism evidence="30">
    <name type="scientific">hydrothermal vent metagenome</name>
    <dbReference type="NCBI Taxonomy" id="652676"/>
    <lineage>
        <taxon>unclassified sequences</taxon>
        <taxon>metagenomes</taxon>
        <taxon>ecological metagenomes</taxon>
    </lineage>
</organism>
<dbReference type="InterPro" id="IPR001433">
    <property type="entry name" value="OxRdtase_FAD/NAD-bd"/>
</dbReference>
<evidence type="ECO:0000256" key="19">
    <source>
        <dbReference type="ARBA" id="ARBA00023053"/>
    </source>
</evidence>
<evidence type="ECO:0000256" key="26">
    <source>
        <dbReference type="ARBA" id="ARBA00048891"/>
    </source>
</evidence>
<dbReference type="Pfam" id="PF00175">
    <property type="entry name" value="NAD_binding_1"/>
    <property type="match status" value="1"/>
</dbReference>
<keyword evidence="22 27" id="KW-0472">Membrane</keyword>
<evidence type="ECO:0000256" key="3">
    <source>
        <dbReference type="ARBA" id="ARBA00004533"/>
    </source>
</evidence>
<keyword evidence="18" id="KW-0520">NAD</keyword>
<dbReference type="SUPFAM" id="SSF52343">
    <property type="entry name" value="Ferredoxin reductase-like, C-terminal NADP-linked domain"/>
    <property type="match status" value="1"/>
</dbReference>
<evidence type="ECO:0000256" key="24">
    <source>
        <dbReference type="ARBA" id="ARBA00030032"/>
    </source>
</evidence>
<evidence type="ECO:0000256" key="2">
    <source>
        <dbReference type="ARBA" id="ARBA00002972"/>
    </source>
</evidence>
<dbReference type="FunFam" id="3.40.50.80:FF:000014">
    <property type="entry name" value="Na(+)-translocating NADH-quinone reductase subunit F"/>
    <property type="match status" value="1"/>
</dbReference>
<evidence type="ECO:0000256" key="12">
    <source>
        <dbReference type="ARBA" id="ARBA00022714"/>
    </source>
</evidence>
<dbReference type="SUPFAM" id="SSF54292">
    <property type="entry name" value="2Fe-2S ferredoxin-like"/>
    <property type="match status" value="1"/>
</dbReference>
<dbReference type="NCBIfam" id="TIGR01941">
    <property type="entry name" value="nqrF"/>
    <property type="match status" value="1"/>
</dbReference>
<dbReference type="GO" id="GO:0006814">
    <property type="term" value="P:sodium ion transport"/>
    <property type="evidence" value="ECO:0007669"/>
    <property type="project" value="UniProtKB-KW"/>
</dbReference>
<feature type="transmembrane region" description="Helical" evidence="27">
    <location>
        <begin position="6"/>
        <end position="28"/>
    </location>
</feature>
<dbReference type="Gene3D" id="3.40.50.80">
    <property type="entry name" value="Nucleotide-binding domain of ferredoxin-NADP reductase (FNR) module"/>
    <property type="match status" value="1"/>
</dbReference>
<dbReference type="InterPro" id="IPR008333">
    <property type="entry name" value="Cbr1-like_FAD-bd_dom"/>
</dbReference>
<dbReference type="Gene3D" id="3.10.20.30">
    <property type="match status" value="1"/>
</dbReference>
<evidence type="ECO:0000256" key="18">
    <source>
        <dbReference type="ARBA" id="ARBA00023027"/>
    </source>
</evidence>
<keyword evidence="19" id="KW-0915">Sodium</keyword>
<feature type="domain" description="2Fe-2S ferredoxin-type" evidence="28">
    <location>
        <begin position="36"/>
        <end position="129"/>
    </location>
</feature>
<keyword evidence="10" id="KW-0997">Cell inner membrane</keyword>
<comment type="catalytic activity">
    <reaction evidence="26">
        <text>a ubiquinone + n Na(+)(in) + NADH + H(+) = a ubiquinol + n Na(+)(out) + NAD(+)</text>
        <dbReference type="Rhea" id="RHEA:47748"/>
        <dbReference type="Rhea" id="RHEA-COMP:9565"/>
        <dbReference type="Rhea" id="RHEA-COMP:9566"/>
        <dbReference type="ChEBI" id="CHEBI:15378"/>
        <dbReference type="ChEBI" id="CHEBI:16389"/>
        <dbReference type="ChEBI" id="CHEBI:17976"/>
        <dbReference type="ChEBI" id="CHEBI:29101"/>
        <dbReference type="ChEBI" id="CHEBI:57540"/>
        <dbReference type="ChEBI" id="CHEBI:57945"/>
        <dbReference type="EC" id="7.2.1.1"/>
    </reaction>
</comment>
<dbReference type="CDD" id="cd00207">
    <property type="entry name" value="fer2"/>
    <property type="match status" value="1"/>
</dbReference>
<feature type="domain" description="FAD-binding FR-type" evidence="29">
    <location>
        <begin position="132"/>
        <end position="272"/>
    </location>
</feature>
<keyword evidence="20" id="KW-0406">Ion transport</keyword>
<protein>
    <recommendedName>
        <fullName evidence="7">Na(+)-translocating NADH-quinone reductase subunit F</fullName>
        <ecNumber evidence="6">7.2.1.1</ecNumber>
    </recommendedName>
    <alternativeName>
        <fullName evidence="25">NQR complex subunit F</fullName>
    </alternativeName>
    <alternativeName>
        <fullName evidence="24">NQR-1 subunit F</fullName>
    </alternativeName>
</protein>
<dbReference type="GO" id="GO:0046872">
    <property type="term" value="F:metal ion binding"/>
    <property type="evidence" value="ECO:0007669"/>
    <property type="project" value="UniProtKB-KW"/>
</dbReference>
<keyword evidence="27" id="KW-1133">Transmembrane helix</keyword>
<dbReference type="InterPro" id="IPR036010">
    <property type="entry name" value="2Fe-2S_ferredoxin-like_sf"/>
</dbReference>
<dbReference type="PIRSF" id="PIRSF000044">
    <property type="entry name" value="Cis_Diol_DH_RD"/>
    <property type="match status" value="1"/>
</dbReference>
<evidence type="ECO:0000256" key="25">
    <source>
        <dbReference type="ARBA" id="ARBA00030787"/>
    </source>
</evidence>
<evidence type="ECO:0000256" key="6">
    <source>
        <dbReference type="ARBA" id="ARBA00013099"/>
    </source>
</evidence>
<keyword evidence="12" id="KW-0001">2Fe-2S</keyword>
<evidence type="ECO:0000256" key="9">
    <source>
        <dbReference type="ARBA" id="ARBA00022475"/>
    </source>
</evidence>
<evidence type="ECO:0000256" key="20">
    <source>
        <dbReference type="ARBA" id="ARBA00023065"/>
    </source>
</evidence>
<evidence type="ECO:0000259" key="29">
    <source>
        <dbReference type="PROSITE" id="PS51384"/>
    </source>
</evidence>
<keyword evidence="27" id="KW-0812">Transmembrane</keyword>